<reference evidence="2 3" key="1">
    <citation type="submission" date="2017-10" db="EMBL/GenBank/DDBJ databases">
        <title>Sequencing the genomes of 1000 actinobacteria strains.</title>
        <authorList>
            <person name="Klenk H.-P."/>
        </authorList>
    </citation>
    <scope>NUCLEOTIDE SEQUENCE [LARGE SCALE GENOMIC DNA]</scope>
    <source>
        <strain evidence="2 3">DSM 20688</strain>
    </source>
</reference>
<gene>
    <name evidence="2" type="ORF">ATK06_1454</name>
</gene>
<keyword evidence="3" id="KW-1185">Reference proteome</keyword>
<dbReference type="Proteomes" id="UP000221653">
    <property type="component" value="Unassembled WGS sequence"/>
</dbReference>
<sequence>MELKLSLDLNDATLRDLQQFVATAENAGVQSGARLSLDGSVVHLHTHSVQEALPKSSTSHKGTDPTPTSEFRIPGVVGEQAIRSVIDILTGKQEPPR</sequence>
<name>A0A2A9DQB0_9CORY</name>
<dbReference type="OrthoDB" id="4412344at2"/>
<organism evidence="2 3">
    <name type="scientific">Corynebacterium renale</name>
    <dbReference type="NCBI Taxonomy" id="1724"/>
    <lineage>
        <taxon>Bacteria</taxon>
        <taxon>Bacillati</taxon>
        <taxon>Actinomycetota</taxon>
        <taxon>Actinomycetes</taxon>
        <taxon>Mycobacteriales</taxon>
        <taxon>Corynebacteriaceae</taxon>
        <taxon>Corynebacterium</taxon>
    </lineage>
</organism>
<evidence type="ECO:0000313" key="3">
    <source>
        <dbReference type="Proteomes" id="UP000221653"/>
    </source>
</evidence>
<dbReference type="STRING" id="1724.GCA_001044175_01262"/>
<evidence type="ECO:0000256" key="1">
    <source>
        <dbReference type="SAM" id="MobiDB-lite"/>
    </source>
</evidence>
<evidence type="ECO:0000313" key="2">
    <source>
        <dbReference type="EMBL" id="PFG28345.1"/>
    </source>
</evidence>
<feature type="region of interest" description="Disordered" evidence="1">
    <location>
        <begin position="50"/>
        <end position="72"/>
    </location>
</feature>
<comment type="caution">
    <text evidence="2">The sequence shown here is derived from an EMBL/GenBank/DDBJ whole genome shotgun (WGS) entry which is preliminary data.</text>
</comment>
<accession>A0A2A9DQB0</accession>
<dbReference type="AlphaFoldDB" id="A0A2A9DQB0"/>
<dbReference type="EMBL" id="PDJF01000001">
    <property type="protein sequence ID" value="PFG28345.1"/>
    <property type="molecule type" value="Genomic_DNA"/>
</dbReference>
<feature type="compositionally biased region" description="Polar residues" evidence="1">
    <location>
        <begin position="55"/>
        <end position="69"/>
    </location>
</feature>
<proteinExistence type="predicted"/>
<protein>
    <submittedName>
        <fullName evidence="2">Uncharacterized protein</fullName>
    </submittedName>
</protein>
<dbReference type="RefSeq" id="WP_048379440.1">
    <property type="nucleotide sequence ID" value="NZ_LDYE01000003.1"/>
</dbReference>